<name>A0A3N2RC08_LYSEN</name>
<dbReference type="SUPFAM" id="SSF47616">
    <property type="entry name" value="GST C-terminal domain-like"/>
    <property type="match status" value="1"/>
</dbReference>
<evidence type="ECO:0000313" key="2">
    <source>
        <dbReference type="EMBL" id="ROU05004.1"/>
    </source>
</evidence>
<proteinExistence type="predicted"/>
<dbReference type="EMBL" id="RCTY01000051">
    <property type="protein sequence ID" value="ROU05004.1"/>
    <property type="molecule type" value="Genomic_DNA"/>
</dbReference>
<comment type="caution">
    <text evidence="2">The sequence shown here is derived from an EMBL/GenBank/DDBJ whole genome shotgun (WGS) entry which is preliminary data.</text>
</comment>
<evidence type="ECO:0000259" key="1">
    <source>
        <dbReference type="PROSITE" id="PS50405"/>
    </source>
</evidence>
<dbReference type="InterPro" id="IPR036282">
    <property type="entry name" value="Glutathione-S-Trfase_C_sf"/>
</dbReference>
<dbReference type="Proteomes" id="UP000275910">
    <property type="component" value="Unassembled WGS sequence"/>
</dbReference>
<evidence type="ECO:0000313" key="3">
    <source>
        <dbReference type="Proteomes" id="UP000275910"/>
    </source>
</evidence>
<protein>
    <submittedName>
        <fullName evidence="2">Glutathione S-transferase family protein</fullName>
    </submittedName>
</protein>
<sequence>RSYADPYLYITLRWADAVKVDLSGYAHLAAFKQRMQNDAGVQAALKAEGLA</sequence>
<feature type="domain" description="GST C-terminal" evidence="1">
    <location>
        <begin position="1"/>
        <end position="51"/>
    </location>
</feature>
<dbReference type="InterPro" id="IPR010987">
    <property type="entry name" value="Glutathione-S-Trfase_C-like"/>
</dbReference>
<dbReference type="Gene3D" id="1.20.1050.10">
    <property type="match status" value="1"/>
</dbReference>
<dbReference type="PROSITE" id="PS50405">
    <property type="entry name" value="GST_CTER"/>
    <property type="match status" value="1"/>
</dbReference>
<accession>A0A3N2RC08</accession>
<dbReference type="GO" id="GO:0016740">
    <property type="term" value="F:transferase activity"/>
    <property type="evidence" value="ECO:0007669"/>
    <property type="project" value="UniProtKB-KW"/>
</dbReference>
<organism evidence="2 3">
    <name type="scientific">Lysobacter enzymogenes</name>
    <dbReference type="NCBI Taxonomy" id="69"/>
    <lineage>
        <taxon>Bacteria</taxon>
        <taxon>Pseudomonadati</taxon>
        <taxon>Pseudomonadota</taxon>
        <taxon>Gammaproteobacteria</taxon>
        <taxon>Lysobacterales</taxon>
        <taxon>Lysobacteraceae</taxon>
        <taxon>Lysobacter</taxon>
    </lineage>
</organism>
<dbReference type="AlphaFoldDB" id="A0A3N2RC08"/>
<reference evidence="2 3" key="1">
    <citation type="submission" date="2018-10" db="EMBL/GenBank/DDBJ databases">
        <title>The genome of Lysobacter enzymogenes OH11.</title>
        <authorList>
            <person name="Liu F."/>
            <person name="Zhao Y."/>
            <person name="Qian G."/>
            <person name="Chen Y."/>
            <person name="Xu H."/>
        </authorList>
    </citation>
    <scope>NUCLEOTIDE SEQUENCE [LARGE SCALE GENOMIC DNA]</scope>
    <source>
        <strain evidence="2 3">OH11</strain>
    </source>
</reference>
<feature type="non-terminal residue" evidence="2">
    <location>
        <position position="1"/>
    </location>
</feature>
<gene>
    <name evidence="2" type="ORF">D9T17_20730</name>
</gene>
<keyword evidence="2" id="KW-0808">Transferase</keyword>